<dbReference type="Proteomes" id="UP000030765">
    <property type="component" value="Unassembled WGS sequence"/>
</dbReference>
<name>A0A084VFP8_ANOSI</name>
<dbReference type="EMBL" id="ATLV01012454">
    <property type="status" value="NOT_ANNOTATED_CDS"/>
    <property type="molecule type" value="Genomic_DNA"/>
</dbReference>
<feature type="compositionally biased region" description="Basic and acidic residues" evidence="1">
    <location>
        <begin position="72"/>
        <end position="90"/>
    </location>
</feature>
<evidence type="ECO:0000313" key="4">
    <source>
        <dbReference type="Proteomes" id="UP000030765"/>
    </source>
</evidence>
<organism evidence="2">
    <name type="scientific">Anopheles sinensis</name>
    <name type="common">Mosquito</name>
    <dbReference type="NCBI Taxonomy" id="74873"/>
    <lineage>
        <taxon>Eukaryota</taxon>
        <taxon>Metazoa</taxon>
        <taxon>Ecdysozoa</taxon>
        <taxon>Arthropoda</taxon>
        <taxon>Hexapoda</taxon>
        <taxon>Insecta</taxon>
        <taxon>Pterygota</taxon>
        <taxon>Neoptera</taxon>
        <taxon>Endopterygota</taxon>
        <taxon>Diptera</taxon>
        <taxon>Nematocera</taxon>
        <taxon>Culicoidea</taxon>
        <taxon>Culicidae</taxon>
        <taxon>Anophelinae</taxon>
        <taxon>Anopheles</taxon>
    </lineage>
</organism>
<dbReference type="GO" id="GO:0016301">
    <property type="term" value="F:kinase activity"/>
    <property type="evidence" value="ECO:0007669"/>
    <property type="project" value="UniProtKB-KW"/>
</dbReference>
<reference evidence="2 4" key="1">
    <citation type="journal article" date="2014" name="BMC Genomics">
        <title>Genome sequence of Anopheles sinensis provides insight into genetics basis of mosquito competence for malaria parasites.</title>
        <authorList>
            <person name="Zhou D."/>
            <person name="Zhang D."/>
            <person name="Ding G."/>
            <person name="Shi L."/>
            <person name="Hou Q."/>
            <person name="Ye Y."/>
            <person name="Xu Y."/>
            <person name="Zhou H."/>
            <person name="Xiong C."/>
            <person name="Li S."/>
            <person name="Yu J."/>
            <person name="Hong S."/>
            <person name="Yu X."/>
            <person name="Zou P."/>
            <person name="Chen C."/>
            <person name="Chang X."/>
            <person name="Wang W."/>
            <person name="Lv Y."/>
            <person name="Sun Y."/>
            <person name="Ma L."/>
            <person name="Shen B."/>
            <person name="Zhu C."/>
        </authorList>
    </citation>
    <scope>NUCLEOTIDE SEQUENCE [LARGE SCALE GENOMIC DNA]</scope>
</reference>
<accession>A0A084VFP8</accession>
<dbReference type="VEuPathDB" id="VectorBase:ASIC003953"/>
<protein>
    <submittedName>
        <fullName evidence="2 3">Calcium/calmodulin-dependent serine/threonine-protein kinase 1</fullName>
    </submittedName>
</protein>
<sequence>MGKANCIGTVVGGRRAKKTPKGKATQAARCCVYAPPAADFWEKDPQPSAKGKRYTVSGRAAITLGGRAIDTTSREARQVREEKQTTRATD</sequence>
<keyword evidence="4" id="KW-1185">Reference proteome</keyword>
<keyword evidence="2" id="KW-0808">Transferase</keyword>
<gene>
    <name evidence="2" type="ORF">ZHAS_00003953</name>
</gene>
<evidence type="ECO:0000313" key="3">
    <source>
        <dbReference type="EnsemblMetazoa" id="ASIC003953-PA"/>
    </source>
</evidence>
<feature type="region of interest" description="Disordered" evidence="1">
    <location>
        <begin position="70"/>
        <end position="90"/>
    </location>
</feature>
<evidence type="ECO:0000313" key="2">
    <source>
        <dbReference type="EMBL" id="KFB36792.1"/>
    </source>
</evidence>
<dbReference type="EnsemblMetazoa" id="ASIC003953-RA">
    <property type="protein sequence ID" value="ASIC003953-PA"/>
    <property type="gene ID" value="ASIC003953"/>
</dbReference>
<reference evidence="3" key="2">
    <citation type="submission" date="2020-05" db="UniProtKB">
        <authorList>
            <consortium name="EnsemblMetazoa"/>
        </authorList>
    </citation>
    <scope>IDENTIFICATION</scope>
</reference>
<keyword evidence="2" id="KW-0418">Kinase</keyword>
<evidence type="ECO:0000256" key="1">
    <source>
        <dbReference type="SAM" id="MobiDB-lite"/>
    </source>
</evidence>
<dbReference type="AlphaFoldDB" id="A0A084VFP8"/>
<proteinExistence type="predicted"/>
<dbReference type="EMBL" id="KE524793">
    <property type="protein sequence ID" value="KFB36792.1"/>
    <property type="molecule type" value="Genomic_DNA"/>
</dbReference>